<keyword evidence="1" id="KW-0812">Transmembrane</keyword>
<evidence type="ECO:0000313" key="3">
    <source>
        <dbReference type="WBParaSite" id="L893_g3335.t1"/>
    </source>
</evidence>
<sequence length="298" mass="32174">MTVLNTGSTLLIGLIAPSFEGGTSSSLEDGSGSTAMFSGGSAPIRHSKNENGAVLDIADCDLSNATTPKKCLIGSLANIPIKSVFGLIAIMVLSIVRAKNNMKGGLKSKLINTVDRLPSLFAWPWVATKQVKVALSKECGPRVIDATELSKSPQGNKQLFKFTSVGNKCTLGIEKTKQSAFTTMIVELIFSDNSRVGTRLEFNLFRVEFEFENLEANAKEFDVEGRKTTTAEAWLLSSANGATCGGWRWTSIAPNPSEQRSRGKLSYVIGLRICGFRDVPIPVFLDGVVNRRNTTDES</sequence>
<name>A0A1I8A737_9BILA</name>
<proteinExistence type="predicted"/>
<keyword evidence="2" id="KW-1185">Reference proteome</keyword>
<organism evidence="2 3">
    <name type="scientific">Steinernema glaseri</name>
    <dbReference type="NCBI Taxonomy" id="37863"/>
    <lineage>
        <taxon>Eukaryota</taxon>
        <taxon>Metazoa</taxon>
        <taxon>Ecdysozoa</taxon>
        <taxon>Nematoda</taxon>
        <taxon>Chromadorea</taxon>
        <taxon>Rhabditida</taxon>
        <taxon>Tylenchina</taxon>
        <taxon>Panagrolaimomorpha</taxon>
        <taxon>Strongyloidoidea</taxon>
        <taxon>Steinernematidae</taxon>
        <taxon>Steinernema</taxon>
    </lineage>
</organism>
<keyword evidence="1" id="KW-1133">Transmembrane helix</keyword>
<evidence type="ECO:0000313" key="2">
    <source>
        <dbReference type="Proteomes" id="UP000095287"/>
    </source>
</evidence>
<accession>A0A1I8A737</accession>
<dbReference type="Proteomes" id="UP000095287">
    <property type="component" value="Unplaced"/>
</dbReference>
<evidence type="ECO:0000256" key="1">
    <source>
        <dbReference type="SAM" id="Phobius"/>
    </source>
</evidence>
<protein>
    <submittedName>
        <fullName evidence="3">MATH domain-containing protein</fullName>
    </submittedName>
</protein>
<feature type="transmembrane region" description="Helical" evidence="1">
    <location>
        <begin position="79"/>
        <end position="98"/>
    </location>
</feature>
<keyword evidence="1" id="KW-0472">Membrane</keyword>
<reference evidence="3" key="1">
    <citation type="submission" date="2016-11" db="UniProtKB">
        <authorList>
            <consortium name="WormBaseParasite"/>
        </authorList>
    </citation>
    <scope>IDENTIFICATION</scope>
</reference>
<dbReference type="WBParaSite" id="L893_g3335.t1">
    <property type="protein sequence ID" value="L893_g3335.t1"/>
    <property type="gene ID" value="L893_g3335"/>
</dbReference>
<dbReference type="AlphaFoldDB" id="A0A1I8A737"/>